<accession>A0A167SZR2</accession>
<name>A0A167SZR2_CORFA</name>
<evidence type="ECO:0000256" key="2">
    <source>
        <dbReference type="ARBA" id="ARBA00022827"/>
    </source>
</evidence>
<dbReference type="RefSeq" id="XP_018703211.1">
    <property type="nucleotide sequence ID" value="XM_018849713.1"/>
</dbReference>
<keyword evidence="1" id="KW-0285">Flavoprotein</keyword>
<sequence length="420" mass="46976">MSSEPLRSLNVLISGAGIAGPATAFWLSRLGHKCTIVERFPGIRENGLQIDVRKEGVEAMRRMGLLDEVKKHVVDELGTKFVDSKGRCVALFPKIEEDKHGKQGFTSEYEIMRHDLVKVLVDASKDNVTYRFNLSVSEFDNREDSVVVTFSDGTVETYDMLIGADGHGSRIRKMLQKSEGEGTDQSVNMGVYMCFFKTPPTPNMEKMTNFYIATQQRVLATRLHSEGQVYMSVRGPPDELESVLTKDVGTQKQYFEKVFRDAGWRAEELIEAMHKTDDFYATSTHVIRSSVWSKNRVVLVGDAGYSPTPLTGTGTSLALIGATILAGEVARHGTDDLPGAFAAYERTLRPYVDIVQDIPRSVTHGPFCEGKAKLRFVQLLLCTMTKLRLDKLFQSFILRSNDPFRIPQYPELDKLIGSQA</sequence>
<dbReference type="InterPro" id="IPR051704">
    <property type="entry name" value="FAD_aromatic-hydroxylase"/>
</dbReference>
<evidence type="ECO:0000259" key="4">
    <source>
        <dbReference type="Pfam" id="PF01494"/>
    </source>
</evidence>
<dbReference type="GO" id="GO:0016491">
    <property type="term" value="F:oxidoreductase activity"/>
    <property type="evidence" value="ECO:0007669"/>
    <property type="project" value="UniProtKB-KW"/>
</dbReference>
<reference evidence="5 6" key="1">
    <citation type="journal article" date="2016" name="Genome Biol. Evol.">
        <title>Divergent and convergent evolution of fungal pathogenicity.</title>
        <authorList>
            <person name="Shang Y."/>
            <person name="Xiao G."/>
            <person name="Zheng P."/>
            <person name="Cen K."/>
            <person name="Zhan S."/>
            <person name="Wang C."/>
        </authorList>
    </citation>
    <scope>NUCLEOTIDE SEQUENCE [LARGE SCALE GENOMIC DNA]</scope>
    <source>
        <strain evidence="5 6">ARSEF 2679</strain>
    </source>
</reference>
<protein>
    <submittedName>
        <fullName evidence="5">FAD dependent oxidoreductase</fullName>
    </submittedName>
</protein>
<dbReference type="PANTHER" id="PTHR46865:SF7">
    <property type="entry name" value="MONOOXYGENASE, PUTATIVE (AFU_ORTHOLOGUE AFUA_8G07040)-RELATED"/>
    <property type="match status" value="1"/>
</dbReference>
<feature type="domain" description="FAD-binding" evidence="4">
    <location>
        <begin position="10"/>
        <end position="331"/>
    </location>
</feature>
<keyword evidence="6" id="KW-1185">Reference proteome</keyword>
<evidence type="ECO:0000256" key="1">
    <source>
        <dbReference type="ARBA" id="ARBA00022630"/>
    </source>
</evidence>
<dbReference type="Proteomes" id="UP000076744">
    <property type="component" value="Unassembled WGS sequence"/>
</dbReference>
<dbReference type="InterPro" id="IPR002938">
    <property type="entry name" value="FAD-bd"/>
</dbReference>
<dbReference type="GeneID" id="30022401"/>
<evidence type="ECO:0000313" key="5">
    <source>
        <dbReference type="EMBL" id="OAA60098.1"/>
    </source>
</evidence>
<organism evidence="5 6">
    <name type="scientific">Cordyceps fumosorosea (strain ARSEF 2679)</name>
    <name type="common">Isaria fumosorosea</name>
    <dbReference type="NCBI Taxonomy" id="1081104"/>
    <lineage>
        <taxon>Eukaryota</taxon>
        <taxon>Fungi</taxon>
        <taxon>Dikarya</taxon>
        <taxon>Ascomycota</taxon>
        <taxon>Pezizomycotina</taxon>
        <taxon>Sordariomycetes</taxon>
        <taxon>Hypocreomycetidae</taxon>
        <taxon>Hypocreales</taxon>
        <taxon>Cordycipitaceae</taxon>
        <taxon>Cordyceps</taxon>
    </lineage>
</organism>
<dbReference type="GO" id="GO:0071949">
    <property type="term" value="F:FAD binding"/>
    <property type="evidence" value="ECO:0007669"/>
    <property type="project" value="InterPro"/>
</dbReference>
<dbReference type="PANTHER" id="PTHR46865">
    <property type="entry name" value="OXIDOREDUCTASE-RELATED"/>
    <property type="match status" value="1"/>
</dbReference>
<dbReference type="STRING" id="1081104.A0A167SZR2"/>
<dbReference type="PRINTS" id="PR00420">
    <property type="entry name" value="RNGMNOXGNASE"/>
</dbReference>
<gene>
    <name evidence="5" type="ORF">ISF_06109</name>
</gene>
<evidence type="ECO:0000256" key="3">
    <source>
        <dbReference type="ARBA" id="ARBA00023002"/>
    </source>
</evidence>
<evidence type="ECO:0000313" key="6">
    <source>
        <dbReference type="Proteomes" id="UP000076744"/>
    </source>
</evidence>
<dbReference type="AlphaFoldDB" id="A0A167SZR2"/>
<dbReference type="SUPFAM" id="SSF51905">
    <property type="entry name" value="FAD/NAD(P)-binding domain"/>
    <property type="match status" value="1"/>
</dbReference>
<dbReference type="Pfam" id="PF01494">
    <property type="entry name" value="FAD_binding_3"/>
    <property type="match status" value="1"/>
</dbReference>
<dbReference type="InterPro" id="IPR036188">
    <property type="entry name" value="FAD/NAD-bd_sf"/>
</dbReference>
<comment type="caution">
    <text evidence="5">The sequence shown here is derived from an EMBL/GenBank/DDBJ whole genome shotgun (WGS) entry which is preliminary data.</text>
</comment>
<dbReference type="OrthoDB" id="655030at2759"/>
<dbReference type="Gene3D" id="3.50.50.60">
    <property type="entry name" value="FAD/NAD(P)-binding domain"/>
    <property type="match status" value="1"/>
</dbReference>
<keyword evidence="2" id="KW-0274">FAD</keyword>
<proteinExistence type="predicted"/>
<keyword evidence="3" id="KW-0560">Oxidoreductase</keyword>
<dbReference type="EMBL" id="AZHB01000015">
    <property type="protein sequence ID" value="OAA60098.1"/>
    <property type="molecule type" value="Genomic_DNA"/>
</dbReference>